<evidence type="ECO:0000313" key="2">
    <source>
        <dbReference type="Proteomes" id="UP000051530"/>
    </source>
</evidence>
<comment type="caution">
    <text evidence="1">The sequence shown here is derived from an EMBL/GenBank/DDBJ whole genome shotgun (WGS) entry which is preliminary data.</text>
</comment>
<dbReference type="Proteomes" id="UP000051530">
    <property type="component" value="Unassembled WGS sequence"/>
</dbReference>
<sequence>YKVEKELSIRMRIYFERNPVRLGGPCVIIQCDKTMLNQKIKAHIGRAPTQQIWAFAIVDTSFHDSAWIC</sequence>
<feature type="non-terminal residue" evidence="1">
    <location>
        <position position="1"/>
    </location>
</feature>
<accession>A0A0R0LV94</accession>
<evidence type="ECO:0008006" key="3">
    <source>
        <dbReference type="Google" id="ProtNLM"/>
    </source>
</evidence>
<reference evidence="1 2" key="1">
    <citation type="submission" date="2015-07" db="EMBL/GenBank/DDBJ databases">
        <title>The genome of Pseudoloma neurophilia, a relevant intracellular parasite of the zebrafish.</title>
        <authorList>
            <person name="Ndikumana S."/>
            <person name="Pelin A."/>
            <person name="Sanders J."/>
            <person name="Corradi N."/>
        </authorList>
    </citation>
    <scope>NUCLEOTIDE SEQUENCE [LARGE SCALE GENOMIC DNA]</scope>
    <source>
        <strain evidence="1 2">MK1</strain>
    </source>
</reference>
<dbReference type="VEuPathDB" id="MicrosporidiaDB:M153_208780001"/>
<evidence type="ECO:0000313" key="1">
    <source>
        <dbReference type="EMBL" id="KRH91861.1"/>
    </source>
</evidence>
<dbReference type="AlphaFoldDB" id="A0A0R0LV94"/>
<proteinExistence type="predicted"/>
<keyword evidence="2" id="KW-1185">Reference proteome</keyword>
<dbReference type="EMBL" id="LGUB01001451">
    <property type="protein sequence ID" value="KRH91861.1"/>
    <property type="molecule type" value="Genomic_DNA"/>
</dbReference>
<gene>
    <name evidence="1" type="ORF">M153_208780001</name>
</gene>
<organism evidence="1 2">
    <name type="scientific">Pseudoloma neurophilia</name>
    <dbReference type="NCBI Taxonomy" id="146866"/>
    <lineage>
        <taxon>Eukaryota</taxon>
        <taxon>Fungi</taxon>
        <taxon>Fungi incertae sedis</taxon>
        <taxon>Microsporidia</taxon>
        <taxon>Pseudoloma</taxon>
    </lineage>
</organism>
<name>A0A0R0LV94_9MICR</name>
<protein>
    <recommendedName>
        <fullName evidence="3">Transposable element</fullName>
    </recommendedName>
</protein>
<dbReference type="OrthoDB" id="2194716at2759"/>